<gene>
    <name evidence="1" type="ORF">K470DRAFT_213686</name>
</gene>
<reference evidence="1" key="1">
    <citation type="journal article" date="2020" name="Stud. Mycol.">
        <title>101 Dothideomycetes genomes: a test case for predicting lifestyles and emergence of pathogens.</title>
        <authorList>
            <person name="Haridas S."/>
            <person name="Albert R."/>
            <person name="Binder M."/>
            <person name="Bloem J."/>
            <person name="Labutti K."/>
            <person name="Salamov A."/>
            <person name="Andreopoulos B."/>
            <person name="Baker S."/>
            <person name="Barry K."/>
            <person name="Bills G."/>
            <person name="Bluhm B."/>
            <person name="Cannon C."/>
            <person name="Castanera R."/>
            <person name="Culley D."/>
            <person name="Daum C."/>
            <person name="Ezra D."/>
            <person name="Gonzalez J."/>
            <person name="Henrissat B."/>
            <person name="Kuo A."/>
            <person name="Liang C."/>
            <person name="Lipzen A."/>
            <person name="Lutzoni F."/>
            <person name="Magnuson J."/>
            <person name="Mondo S."/>
            <person name="Nolan M."/>
            <person name="Ohm R."/>
            <person name="Pangilinan J."/>
            <person name="Park H.-J."/>
            <person name="Ramirez L."/>
            <person name="Alfaro M."/>
            <person name="Sun H."/>
            <person name="Tritt A."/>
            <person name="Yoshinaga Y."/>
            <person name="Zwiers L.-H."/>
            <person name="Turgeon B."/>
            <person name="Goodwin S."/>
            <person name="Spatafora J."/>
            <person name="Crous P."/>
            <person name="Grigoriev I."/>
        </authorList>
    </citation>
    <scope>NUCLEOTIDE SEQUENCE</scope>
    <source>
        <strain evidence="1">CBS 480.64</strain>
    </source>
</reference>
<dbReference type="SUPFAM" id="SSF51197">
    <property type="entry name" value="Clavaminate synthase-like"/>
    <property type="match status" value="1"/>
</dbReference>
<dbReference type="OrthoDB" id="8249012at2759"/>
<dbReference type="AlphaFoldDB" id="A0A6A7C454"/>
<keyword evidence="2" id="KW-1185">Reference proteome</keyword>
<dbReference type="InterPro" id="IPR010856">
    <property type="entry name" value="Gig2-like"/>
</dbReference>
<evidence type="ECO:0000313" key="1">
    <source>
        <dbReference type="EMBL" id="KAF2862022.1"/>
    </source>
</evidence>
<proteinExistence type="predicted"/>
<dbReference type="Gene3D" id="2.60.120.330">
    <property type="entry name" value="B-lactam Antibiotic, Isopenicillin N Synthase, Chain"/>
    <property type="match status" value="1"/>
</dbReference>
<organism evidence="1 2">
    <name type="scientific">Piedraia hortae CBS 480.64</name>
    <dbReference type="NCBI Taxonomy" id="1314780"/>
    <lineage>
        <taxon>Eukaryota</taxon>
        <taxon>Fungi</taxon>
        <taxon>Dikarya</taxon>
        <taxon>Ascomycota</taxon>
        <taxon>Pezizomycotina</taxon>
        <taxon>Dothideomycetes</taxon>
        <taxon>Dothideomycetidae</taxon>
        <taxon>Capnodiales</taxon>
        <taxon>Piedraiaceae</taxon>
        <taxon>Piedraia</taxon>
    </lineage>
</organism>
<dbReference type="Pfam" id="PF07350">
    <property type="entry name" value="Gig2-like"/>
    <property type="match status" value="1"/>
</dbReference>
<accession>A0A6A7C454</accession>
<dbReference type="PANTHER" id="PTHR30613:SF1">
    <property type="entry name" value="DUF1479 DOMAIN PROTEIN (AFU_ORTHOLOGUE AFUA_5G09280)"/>
    <property type="match status" value="1"/>
</dbReference>
<evidence type="ECO:0000313" key="2">
    <source>
        <dbReference type="Proteomes" id="UP000799421"/>
    </source>
</evidence>
<dbReference type="Proteomes" id="UP000799421">
    <property type="component" value="Unassembled WGS sequence"/>
</dbReference>
<dbReference type="InterPro" id="IPR027443">
    <property type="entry name" value="IPNS-like_sf"/>
</dbReference>
<sequence length="489" mass="54807">MLPFRGAATVAIPKKEANISGTFASLSGLEFSPLEPRYAQVKAQLMAGHEDALAESWTRLLTTLRDEIPLIAERGSDIIPTIDFKDIDNASPEFCSEHRKRGVAVIRNVIPEQQALDYKRDVKEYISANPQTKAFPPDDPQVYELYWSPSQVRARAHPNLIKTQRFLLQFWHSRDPNALISSSHPTTYADRLRIRQPGDARFSLGPHVDNGSCERWEADGYGRGGVYTPIFSGNWELYDPFESSSRIPAQPSLYDGVGQCSMLRMYQGWLSLSTVNPFEGTLLVNPLLAKSTSYFLLRPFFTPKQSPESLPQDEFLHPKNWTLEPKPSSWLHGATPGCGQELREVLHPHLNLRIPTPESRSGTSMVHIPLVRPGDYVAWHCDQIHAVDSLHAGKADSSVLYIPACPLTVENAAFLKRQRSTFLDGTPGPDYGGGEGERGHLGRLTLEEVRRDASRDGLRAMGLERWDEQEGLTTAEREVLRRANEVLGF</sequence>
<protein>
    <submittedName>
        <fullName evidence="1">DUF1479-domain-containing protein</fullName>
    </submittedName>
</protein>
<dbReference type="EMBL" id="MU005968">
    <property type="protein sequence ID" value="KAF2862022.1"/>
    <property type="molecule type" value="Genomic_DNA"/>
</dbReference>
<dbReference type="PANTHER" id="PTHR30613">
    <property type="entry name" value="UNCHARACTERIZED PROTEIN YBIU-RELATED"/>
    <property type="match status" value="1"/>
</dbReference>
<name>A0A6A7C454_9PEZI</name>